<reference evidence="4 5" key="1">
    <citation type="journal article" date="2017" name="Curr. Biol.">
        <title>Genome architecture and evolution of a unichromosomal asexual nematode.</title>
        <authorList>
            <person name="Fradin H."/>
            <person name="Zegar C."/>
            <person name="Gutwein M."/>
            <person name="Lucas J."/>
            <person name="Kovtun M."/>
            <person name="Corcoran D."/>
            <person name="Baugh L.R."/>
            <person name="Kiontke K."/>
            <person name="Gunsalus K."/>
            <person name="Fitch D.H."/>
            <person name="Piano F."/>
        </authorList>
    </citation>
    <scope>NUCLEOTIDE SEQUENCE [LARGE SCALE GENOMIC DNA]</scope>
    <source>
        <strain evidence="4">PF1309</strain>
    </source>
</reference>
<keyword evidence="5" id="KW-1185">Reference proteome</keyword>
<dbReference type="PANTHER" id="PTHR13276:SF3">
    <property type="entry name" value="MSS4-LIKE PROTEIN"/>
    <property type="match status" value="1"/>
</dbReference>
<dbReference type="SUPFAM" id="SSF51316">
    <property type="entry name" value="Mss4-like"/>
    <property type="match status" value="1"/>
</dbReference>
<keyword evidence="1" id="KW-0813">Transport</keyword>
<dbReference type="STRING" id="2018661.A0A2A2KKX8"/>
<accession>A0A2A2KKX8</accession>
<dbReference type="GO" id="GO:0015031">
    <property type="term" value="P:protein transport"/>
    <property type="evidence" value="ECO:0007669"/>
    <property type="project" value="UniProtKB-KW"/>
</dbReference>
<protein>
    <recommendedName>
        <fullName evidence="6">Mss4-like protein</fullName>
    </recommendedName>
</protein>
<comment type="caution">
    <text evidence="4">The sequence shown here is derived from an EMBL/GenBank/DDBJ whole genome shotgun (WGS) entry which is preliminary data.</text>
</comment>
<sequence>MNRNLQLFSIAPKSVANKKVDKDELLNEDEKNFYKIVCRRCESVFFPEGAVRYIKAEKPIDLRVMTHQGKGEPGYEKISWWWYTEDDMAFDTIGWQTINRKKYLMCGDCELGPVGVRSEDNKRFWVAVERCKYIGGDDR</sequence>
<dbReference type="PANTHER" id="PTHR13276">
    <property type="entry name" value="GUANINE NUCLEOTIDE EXCHANGE FACTOR MSS4"/>
    <property type="match status" value="1"/>
</dbReference>
<proteinExistence type="predicted"/>
<dbReference type="EMBL" id="LIAE01008330">
    <property type="protein sequence ID" value="PAV74479.1"/>
    <property type="molecule type" value="Genomic_DNA"/>
</dbReference>
<dbReference type="Proteomes" id="UP000218231">
    <property type="component" value="Unassembled WGS sequence"/>
</dbReference>
<dbReference type="OrthoDB" id="30840at2759"/>
<gene>
    <name evidence="4" type="ORF">WR25_02459</name>
</gene>
<evidence type="ECO:0008006" key="6">
    <source>
        <dbReference type="Google" id="ProtNLM"/>
    </source>
</evidence>
<dbReference type="GO" id="GO:0008270">
    <property type="term" value="F:zinc ion binding"/>
    <property type="evidence" value="ECO:0007669"/>
    <property type="project" value="TreeGrafter"/>
</dbReference>
<dbReference type="InterPro" id="IPR011323">
    <property type="entry name" value="Mss4/transl-control_tumour"/>
</dbReference>
<keyword evidence="2" id="KW-0344">Guanine-nucleotide releasing factor</keyword>
<dbReference type="AlphaFoldDB" id="A0A2A2KKX8"/>
<dbReference type="GO" id="GO:0007264">
    <property type="term" value="P:small GTPase-mediated signal transduction"/>
    <property type="evidence" value="ECO:0007669"/>
    <property type="project" value="InterPro"/>
</dbReference>
<name>A0A2A2KKX8_9BILA</name>
<dbReference type="GO" id="GO:0005085">
    <property type="term" value="F:guanyl-nucleotide exchange factor activity"/>
    <property type="evidence" value="ECO:0007669"/>
    <property type="project" value="UniProtKB-KW"/>
</dbReference>
<dbReference type="InterPro" id="IPR011057">
    <property type="entry name" value="Mss4-like_sf"/>
</dbReference>
<dbReference type="Gene3D" id="2.170.150.10">
    <property type="entry name" value="Metal Binding Protein, Guanine Nucleotide Exchange Factor, Chain A"/>
    <property type="match status" value="1"/>
</dbReference>
<evidence type="ECO:0000256" key="3">
    <source>
        <dbReference type="ARBA" id="ARBA00022927"/>
    </source>
</evidence>
<keyword evidence="3" id="KW-0653">Protein transport</keyword>
<organism evidence="4 5">
    <name type="scientific">Diploscapter pachys</name>
    <dbReference type="NCBI Taxonomy" id="2018661"/>
    <lineage>
        <taxon>Eukaryota</taxon>
        <taxon>Metazoa</taxon>
        <taxon>Ecdysozoa</taxon>
        <taxon>Nematoda</taxon>
        <taxon>Chromadorea</taxon>
        <taxon>Rhabditida</taxon>
        <taxon>Rhabditina</taxon>
        <taxon>Rhabditomorpha</taxon>
        <taxon>Rhabditoidea</taxon>
        <taxon>Rhabditidae</taxon>
        <taxon>Diploscapter</taxon>
    </lineage>
</organism>
<dbReference type="FunFam" id="2.170.150.10:FF:000005">
    <property type="entry name" value="Guanine nucleotide exchange factor MSS4"/>
    <property type="match status" value="1"/>
</dbReference>
<dbReference type="PROSITE" id="PS51796">
    <property type="entry name" value="MSS4"/>
    <property type="match status" value="1"/>
</dbReference>
<dbReference type="GO" id="GO:0005829">
    <property type="term" value="C:cytosol"/>
    <property type="evidence" value="ECO:0007669"/>
    <property type="project" value="TreeGrafter"/>
</dbReference>
<evidence type="ECO:0000313" key="5">
    <source>
        <dbReference type="Proteomes" id="UP000218231"/>
    </source>
</evidence>
<dbReference type="GO" id="GO:0016020">
    <property type="term" value="C:membrane"/>
    <property type="evidence" value="ECO:0007669"/>
    <property type="project" value="TreeGrafter"/>
</dbReference>
<evidence type="ECO:0000256" key="1">
    <source>
        <dbReference type="ARBA" id="ARBA00022448"/>
    </source>
</evidence>
<dbReference type="Pfam" id="PF04421">
    <property type="entry name" value="Mss4"/>
    <property type="match status" value="1"/>
</dbReference>
<evidence type="ECO:0000313" key="4">
    <source>
        <dbReference type="EMBL" id="PAV74479.1"/>
    </source>
</evidence>
<dbReference type="InterPro" id="IPR007515">
    <property type="entry name" value="Mss4"/>
</dbReference>
<evidence type="ECO:0000256" key="2">
    <source>
        <dbReference type="ARBA" id="ARBA00022658"/>
    </source>
</evidence>
<dbReference type="GO" id="GO:0006892">
    <property type="term" value="P:post-Golgi vesicle-mediated transport"/>
    <property type="evidence" value="ECO:0007669"/>
    <property type="project" value="TreeGrafter"/>
</dbReference>